<keyword evidence="1" id="KW-1133">Transmembrane helix</keyword>
<feature type="transmembrane region" description="Helical" evidence="1">
    <location>
        <begin position="35"/>
        <end position="53"/>
    </location>
</feature>
<evidence type="ECO:0000313" key="2">
    <source>
        <dbReference type="EMBL" id="BDT63146.1"/>
    </source>
</evidence>
<keyword evidence="1" id="KW-0472">Membrane</keyword>
<reference evidence="2" key="1">
    <citation type="submission" date="2022-10" db="EMBL/GenBank/DDBJ databases">
        <title>Genome sequences of endogenous nimaviruses in decapod crustaceans.</title>
        <authorList>
            <person name="Kawato S."/>
            <person name="Nozaki R."/>
            <person name="Kondo H."/>
            <person name="Hirono I."/>
        </authorList>
    </citation>
    <scope>NUCLEOTIDE SEQUENCE</scope>
    <source>
        <strain evidence="2">Fukuoka2019</strain>
    </source>
</reference>
<keyword evidence="1" id="KW-0812">Transmembrane</keyword>
<sequence>MEEKTPDLDETASLREKERNALEEEEVMVLSKRRVAFFFFFTGLVVLALLFLIRMDLDINLGLAGQERLIVNSTTPLLLATVHKAVTACKGGMVPHGVNLKWVRDAQRDPRMLMAVLFGSLYSRTDYLMPTCE</sequence>
<name>A0A9C7C9F8_9VIRU</name>
<evidence type="ECO:0000256" key="1">
    <source>
        <dbReference type="SAM" id="Phobius"/>
    </source>
</evidence>
<dbReference type="EMBL" id="LC738881">
    <property type="protein sequence ID" value="BDT63146.1"/>
    <property type="molecule type" value="Genomic_DNA"/>
</dbReference>
<organism evidence="2">
    <name type="scientific">Sicyonia whispovirus</name>
    <dbReference type="NCBI Taxonomy" id="2984283"/>
    <lineage>
        <taxon>Viruses</taxon>
        <taxon>Viruses incertae sedis</taxon>
        <taxon>Naldaviricetes</taxon>
        <taxon>Nimaviridae</taxon>
        <taxon>Whispovirus</taxon>
    </lineage>
</organism>
<accession>A0A9C7C9F8</accession>
<protein>
    <submittedName>
        <fullName evidence="2">Wsv136-like protein</fullName>
    </submittedName>
</protein>
<proteinExistence type="predicted"/>